<organism evidence="9">
    <name type="scientific">marine sediment metagenome</name>
    <dbReference type="NCBI Taxonomy" id="412755"/>
    <lineage>
        <taxon>unclassified sequences</taxon>
        <taxon>metagenomes</taxon>
        <taxon>ecological metagenomes</taxon>
    </lineage>
</organism>
<dbReference type="Gene3D" id="3.90.226.10">
    <property type="entry name" value="2-enoyl-CoA Hydratase, Chain A, domain 1"/>
    <property type="match status" value="1"/>
</dbReference>
<evidence type="ECO:0000256" key="3">
    <source>
        <dbReference type="ARBA" id="ARBA00022989"/>
    </source>
</evidence>
<keyword evidence="3 5" id="KW-1133">Transmembrane helix</keyword>
<dbReference type="CDD" id="cd07021">
    <property type="entry name" value="Clp_protease_NfeD_like"/>
    <property type="match status" value="1"/>
</dbReference>
<evidence type="ECO:0000256" key="2">
    <source>
        <dbReference type="ARBA" id="ARBA00022692"/>
    </source>
</evidence>
<dbReference type="GO" id="GO:0005886">
    <property type="term" value="C:plasma membrane"/>
    <property type="evidence" value="ECO:0007669"/>
    <property type="project" value="TreeGrafter"/>
</dbReference>
<protein>
    <recommendedName>
        <fullName evidence="10">NfeD-like C-terminal domain-containing protein</fullName>
    </recommendedName>
</protein>
<feature type="transmembrane region" description="Helical" evidence="5">
    <location>
        <begin position="347"/>
        <end position="366"/>
    </location>
</feature>
<dbReference type="InterPro" id="IPR056738">
    <property type="entry name" value="NfeD1b_N"/>
</dbReference>
<sequence length="496" mass="52278">MSLIENRSAARRYLAGAVAVALAALWAQGALPGTSASSAPATGLTVRIEADYIVTADGKLPRPKAGQARPAGPITDAYVIPITTDISGATLDAVRRKIVPIKSHKGQLVIFNLDTPGGDGRAMAGIIRLIMQDLDEAYTVAYVNPKAFSAGALIAVACDEIVMSPTGQIGAAMPIWISPGSGVKEMPEKIRGKFESAQLAGARVMAQRNGYDEDLIEGMITIDRVIWLIRERETTEEVGSLSELARRLNITGEPQWLGDTWAERLVAFLTSMPVTTVLLFVGILALYAEFQSPGIGLPGAVAVLCFAVLFGSRYLTGLANWWEVALFALGVGLLLIEVFVTPGFGVLGIAGIVCCLVALLAMVQANPPDKLPWPETNFDWDLLTNGALAMVLGVLIALGAGAALSRYLPKVPFAGRLVLSPPAGAHVPPVMADAQILNIRVGQTGKVVQNCRPVGKVRIAGKLCDGIADGAFLSAGTEIVVLRNEGSRIVVEAKKT</sequence>
<dbReference type="InterPro" id="IPR029045">
    <property type="entry name" value="ClpP/crotonase-like_dom_sf"/>
</dbReference>
<feature type="domain" description="NfeD1b N-terminal" evidence="8">
    <location>
        <begin position="78"/>
        <end position="220"/>
    </location>
</feature>
<proteinExistence type="predicted"/>
<dbReference type="InterPro" id="IPR052165">
    <property type="entry name" value="Membrane_assoc_protease"/>
</dbReference>
<dbReference type="InterPro" id="IPR012340">
    <property type="entry name" value="NA-bd_OB-fold"/>
</dbReference>
<feature type="transmembrane region" description="Helical" evidence="5">
    <location>
        <begin position="321"/>
        <end position="340"/>
    </location>
</feature>
<evidence type="ECO:0000259" key="8">
    <source>
        <dbReference type="Pfam" id="PF25145"/>
    </source>
</evidence>
<accession>A0A0F9GY41</accession>
<dbReference type="Pfam" id="PF24961">
    <property type="entry name" value="NfeD_membrane"/>
    <property type="match status" value="1"/>
</dbReference>
<evidence type="ECO:0008006" key="10">
    <source>
        <dbReference type="Google" id="ProtNLM"/>
    </source>
</evidence>
<evidence type="ECO:0000313" key="9">
    <source>
        <dbReference type="EMBL" id="KKM03725.1"/>
    </source>
</evidence>
<gene>
    <name evidence="9" type="ORF">LCGC14_1771540</name>
</gene>
<feature type="domain" description="NfeD-like C-terminal" evidence="6">
    <location>
        <begin position="441"/>
        <end position="492"/>
    </location>
</feature>
<comment type="caution">
    <text evidence="9">The sequence shown here is derived from an EMBL/GenBank/DDBJ whole genome shotgun (WGS) entry which is preliminary data.</text>
</comment>
<keyword evidence="4 5" id="KW-0472">Membrane</keyword>
<evidence type="ECO:0000259" key="6">
    <source>
        <dbReference type="Pfam" id="PF01957"/>
    </source>
</evidence>
<keyword evidence="2 5" id="KW-0812">Transmembrane</keyword>
<name>A0A0F9GY41_9ZZZZ</name>
<evidence type="ECO:0000256" key="4">
    <source>
        <dbReference type="ARBA" id="ARBA00023136"/>
    </source>
</evidence>
<evidence type="ECO:0000259" key="7">
    <source>
        <dbReference type="Pfam" id="PF24961"/>
    </source>
</evidence>
<dbReference type="InterPro" id="IPR056739">
    <property type="entry name" value="NfeD_membrane"/>
</dbReference>
<feature type="transmembrane region" description="Helical" evidence="5">
    <location>
        <begin position="295"/>
        <end position="315"/>
    </location>
</feature>
<dbReference type="PANTHER" id="PTHR33507:SF3">
    <property type="entry name" value="INNER MEMBRANE PROTEIN YBBJ"/>
    <property type="match status" value="1"/>
</dbReference>
<dbReference type="SUPFAM" id="SSF52096">
    <property type="entry name" value="ClpP/crotonase"/>
    <property type="match status" value="1"/>
</dbReference>
<dbReference type="Gene3D" id="2.40.50.140">
    <property type="entry name" value="Nucleic acid-binding proteins"/>
    <property type="match status" value="1"/>
</dbReference>
<feature type="domain" description="NfeD integral membrane" evidence="7">
    <location>
        <begin position="274"/>
        <end position="398"/>
    </location>
</feature>
<reference evidence="9" key="1">
    <citation type="journal article" date="2015" name="Nature">
        <title>Complex archaea that bridge the gap between prokaryotes and eukaryotes.</title>
        <authorList>
            <person name="Spang A."/>
            <person name="Saw J.H."/>
            <person name="Jorgensen S.L."/>
            <person name="Zaremba-Niedzwiedzka K."/>
            <person name="Martijn J."/>
            <person name="Lind A.E."/>
            <person name="van Eijk R."/>
            <person name="Schleper C."/>
            <person name="Guy L."/>
            <person name="Ettema T.J."/>
        </authorList>
    </citation>
    <scope>NUCLEOTIDE SEQUENCE</scope>
</reference>
<dbReference type="PANTHER" id="PTHR33507">
    <property type="entry name" value="INNER MEMBRANE PROTEIN YBBJ"/>
    <property type="match status" value="1"/>
</dbReference>
<dbReference type="AlphaFoldDB" id="A0A0F9GY41"/>
<evidence type="ECO:0000256" key="5">
    <source>
        <dbReference type="SAM" id="Phobius"/>
    </source>
</evidence>
<dbReference type="InterPro" id="IPR002810">
    <property type="entry name" value="NfeD-like_C"/>
</dbReference>
<feature type="transmembrane region" description="Helical" evidence="5">
    <location>
        <begin position="265"/>
        <end position="288"/>
    </location>
</feature>
<dbReference type="EMBL" id="LAZR01016618">
    <property type="protein sequence ID" value="KKM03725.1"/>
    <property type="molecule type" value="Genomic_DNA"/>
</dbReference>
<dbReference type="Pfam" id="PF01957">
    <property type="entry name" value="NfeD"/>
    <property type="match status" value="1"/>
</dbReference>
<dbReference type="Pfam" id="PF25145">
    <property type="entry name" value="NfeD1b_N"/>
    <property type="match status" value="1"/>
</dbReference>
<feature type="transmembrane region" description="Helical" evidence="5">
    <location>
        <begin position="386"/>
        <end position="408"/>
    </location>
</feature>
<evidence type="ECO:0000256" key="1">
    <source>
        <dbReference type="ARBA" id="ARBA00004141"/>
    </source>
</evidence>
<comment type="subcellular location">
    <subcellularLocation>
        <location evidence="1">Membrane</location>
        <topology evidence="1">Multi-pass membrane protein</topology>
    </subcellularLocation>
</comment>